<accession>A0A857MJ27</accession>
<name>A0A857MJ27_9BACT</name>
<organism evidence="1 2">
    <name type="scientific">Candidatus Mycosynbacter amalyticus</name>
    <dbReference type="NCBI Taxonomy" id="2665156"/>
    <lineage>
        <taxon>Bacteria</taxon>
        <taxon>Candidatus Saccharimonadota</taxon>
        <taxon>Candidatus Saccharimonadota incertae sedis</taxon>
        <taxon>Candidatus Mycosynbacter</taxon>
    </lineage>
</organism>
<dbReference type="EMBL" id="CP045921">
    <property type="protein sequence ID" value="QHN42574.1"/>
    <property type="molecule type" value="Genomic_DNA"/>
</dbReference>
<dbReference type="Proteomes" id="UP001059824">
    <property type="component" value="Chromosome"/>
</dbReference>
<sequence>MRQHAWEDVPHDVHRDVSAEIGGLMQNLELHFDRKCIGGAYTVRSDGEVDGVDWDQDTLYFPLAPPRKVSTLMTRKTERSLLTDMSSEELNYGVHDMLFDHQASPDDTYLATTSIYRYKKGRRGISRDYEVASYLLLRGGMAVVKLGQFESIGIVMAGSGDTRVEYSDEGRYSELDEQDERRVRAAVAQLLWPVLQSRD</sequence>
<dbReference type="AlphaFoldDB" id="A0A857MJ27"/>
<protein>
    <submittedName>
        <fullName evidence="1">Uncharacterized protein</fullName>
    </submittedName>
</protein>
<proteinExistence type="predicted"/>
<dbReference type="RefSeq" id="WP_260763978.1">
    <property type="nucleotide sequence ID" value="NZ_CP045921.1"/>
</dbReference>
<gene>
    <name evidence="1" type="ORF">GII36_01760</name>
</gene>
<keyword evidence="2" id="KW-1185">Reference proteome</keyword>
<evidence type="ECO:0000313" key="1">
    <source>
        <dbReference type="EMBL" id="QHN42574.1"/>
    </source>
</evidence>
<reference evidence="1" key="1">
    <citation type="journal article" date="2021" name="Nat. Microbiol.">
        <title>Cocultivation of an ultrasmall environmental parasitic bacterium with lytic ability against bacteria associated with wastewater foams.</title>
        <authorList>
            <person name="Batinovic S."/>
            <person name="Rose J.J.A."/>
            <person name="Ratcliffe J."/>
            <person name="Seviour R.J."/>
            <person name="Petrovski S."/>
        </authorList>
    </citation>
    <scope>NUCLEOTIDE SEQUENCE</scope>
    <source>
        <strain evidence="1">JR1</strain>
    </source>
</reference>
<evidence type="ECO:0000313" key="2">
    <source>
        <dbReference type="Proteomes" id="UP001059824"/>
    </source>
</evidence>
<dbReference type="KEGG" id="mama:GII36_01760"/>